<gene>
    <name evidence="2" type="ORF">K503DRAFT_782813</name>
</gene>
<keyword evidence="3" id="KW-1185">Reference proteome</keyword>
<evidence type="ECO:0000313" key="2">
    <source>
        <dbReference type="EMBL" id="OAX38527.1"/>
    </source>
</evidence>
<evidence type="ECO:0000313" key="3">
    <source>
        <dbReference type="Proteomes" id="UP000092154"/>
    </source>
</evidence>
<dbReference type="InParanoid" id="A0A1B7N0Z8"/>
<accession>A0A1B7N0Z8</accession>
<reference evidence="2 3" key="1">
    <citation type="submission" date="2016-06" db="EMBL/GenBank/DDBJ databases">
        <title>Comparative genomics of the ectomycorrhizal sister species Rhizopogon vinicolor and Rhizopogon vesiculosus (Basidiomycota: Boletales) reveals a divergence of the mating type B locus.</title>
        <authorList>
            <consortium name="DOE Joint Genome Institute"/>
            <person name="Mujic A.B."/>
            <person name="Kuo A."/>
            <person name="Tritt A."/>
            <person name="Lipzen A."/>
            <person name="Chen C."/>
            <person name="Johnson J."/>
            <person name="Sharma A."/>
            <person name="Barry K."/>
            <person name="Grigoriev I.V."/>
            <person name="Spatafora J.W."/>
        </authorList>
    </citation>
    <scope>NUCLEOTIDE SEQUENCE [LARGE SCALE GENOMIC DNA]</scope>
    <source>
        <strain evidence="2 3">AM-OR11-026</strain>
    </source>
</reference>
<keyword evidence="1" id="KW-1133">Transmembrane helix</keyword>
<sequence>MDRITCPGLPDRESSIIKRSAGWIVWGLAYDIRTNQDCLLAANRRTELWAQSPVGRPNRRKSFLLTSVPNLISNGVEHPLVFRNLKEHVKPTITWVWFMLVIPLAASVILSSRRSEENVAMKDRADIKTEHAIARVTIVKQASL</sequence>
<dbReference type="Proteomes" id="UP000092154">
    <property type="component" value="Unassembled WGS sequence"/>
</dbReference>
<organism evidence="2 3">
    <name type="scientific">Rhizopogon vinicolor AM-OR11-026</name>
    <dbReference type="NCBI Taxonomy" id="1314800"/>
    <lineage>
        <taxon>Eukaryota</taxon>
        <taxon>Fungi</taxon>
        <taxon>Dikarya</taxon>
        <taxon>Basidiomycota</taxon>
        <taxon>Agaricomycotina</taxon>
        <taxon>Agaricomycetes</taxon>
        <taxon>Agaricomycetidae</taxon>
        <taxon>Boletales</taxon>
        <taxon>Suillineae</taxon>
        <taxon>Rhizopogonaceae</taxon>
        <taxon>Rhizopogon</taxon>
    </lineage>
</organism>
<keyword evidence="1" id="KW-0472">Membrane</keyword>
<dbReference type="EMBL" id="KV448290">
    <property type="protein sequence ID" value="OAX38527.1"/>
    <property type="molecule type" value="Genomic_DNA"/>
</dbReference>
<proteinExistence type="predicted"/>
<protein>
    <submittedName>
        <fullName evidence="2">Uncharacterized protein</fullName>
    </submittedName>
</protein>
<evidence type="ECO:0000256" key="1">
    <source>
        <dbReference type="SAM" id="Phobius"/>
    </source>
</evidence>
<name>A0A1B7N0Z8_9AGAM</name>
<keyword evidence="1" id="KW-0812">Transmembrane</keyword>
<feature type="transmembrane region" description="Helical" evidence="1">
    <location>
        <begin position="92"/>
        <end position="112"/>
    </location>
</feature>
<dbReference type="AlphaFoldDB" id="A0A1B7N0Z8"/>